<organism evidence="2">
    <name type="scientific">Salmonella enterica</name>
    <name type="common">Salmonella choleraesuis</name>
    <dbReference type="NCBI Taxonomy" id="28901"/>
    <lineage>
        <taxon>Bacteria</taxon>
        <taxon>Pseudomonadati</taxon>
        <taxon>Pseudomonadota</taxon>
        <taxon>Gammaproteobacteria</taxon>
        <taxon>Enterobacterales</taxon>
        <taxon>Enterobacteriaceae</taxon>
        <taxon>Salmonella</taxon>
    </lineage>
</organism>
<reference evidence="2" key="2">
    <citation type="submission" date="2020-02" db="EMBL/GenBank/DDBJ databases">
        <authorList>
            <consortium name="NCBI Pathogen Detection Project"/>
        </authorList>
    </citation>
    <scope>NUCLEOTIDE SEQUENCE</scope>
    <source>
        <strain evidence="2">MA.CK_93/00017804</strain>
    </source>
</reference>
<name>A0A742RAA1_SALER</name>
<keyword evidence="1" id="KW-0812">Transmembrane</keyword>
<dbReference type="AlphaFoldDB" id="A0A742RAA1"/>
<evidence type="ECO:0000313" key="2">
    <source>
        <dbReference type="EMBL" id="HAF1404918.1"/>
    </source>
</evidence>
<sequence length="64" mass="7130">MSEALVLIKIVAIVIGVLVATIGMVSFVVWQNLFRLIDPMFAMRVLVALVAYTWLLHFLQGVAK</sequence>
<comment type="caution">
    <text evidence="2">The sequence shown here is derived from an EMBL/GenBank/DDBJ whole genome shotgun (WGS) entry which is preliminary data.</text>
</comment>
<feature type="transmembrane region" description="Helical" evidence="1">
    <location>
        <begin position="6"/>
        <end position="29"/>
    </location>
</feature>
<feature type="transmembrane region" description="Helical" evidence="1">
    <location>
        <begin position="41"/>
        <end position="59"/>
    </location>
</feature>
<protein>
    <submittedName>
        <fullName evidence="2">Uncharacterized protein</fullName>
    </submittedName>
</protein>
<dbReference type="EMBL" id="DAAUNA010000010">
    <property type="protein sequence ID" value="HAF1404918.1"/>
    <property type="molecule type" value="Genomic_DNA"/>
</dbReference>
<gene>
    <name evidence="2" type="ORF">G8M00_003495</name>
</gene>
<accession>A0A742RAA1</accession>
<reference evidence="2" key="1">
    <citation type="journal article" date="2018" name="Genome Biol.">
        <title>SKESA: strategic k-mer extension for scrupulous assemblies.</title>
        <authorList>
            <person name="Souvorov A."/>
            <person name="Agarwala R."/>
            <person name="Lipman D.J."/>
        </authorList>
    </citation>
    <scope>NUCLEOTIDE SEQUENCE</scope>
    <source>
        <strain evidence="2">MA.CK_93/00017804</strain>
    </source>
</reference>
<evidence type="ECO:0000256" key="1">
    <source>
        <dbReference type="SAM" id="Phobius"/>
    </source>
</evidence>
<keyword evidence="1" id="KW-0472">Membrane</keyword>
<keyword evidence="1" id="KW-1133">Transmembrane helix</keyword>
<proteinExistence type="predicted"/>